<keyword evidence="2 4" id="KW-0863">Zinc-finger</keyword>
<dbReference type="Proteomes" id="UP000027222">
    <property type="component" value="Unassembled WGS sequence"/>
</dbReference>
<dbReference type="GO" id="GO:0008270">
    <property type="term" value="F:zinc ion binding"/>
    <property type="evidence" value="ECO:0007669"/>
    <property type="project" value="UniProtKB-KW"/>
</dbReference>
<dbReference type="SUPFAM" id="SSF144232">
    <property type="entry name" value="HIT/MYND zinc finger-like"/>
    <property type="match status" value="1"/>
</dbReference>
<dbReference type="InterPro" id="IPR002893">
    <property type="entry name" value="Znf_MYND"/>
</dbReference>
<reference evidence="7" key="1">
    <citation type="journal article" date="2014" name="Proc. Natl. Acad. Sci. U.S.A.">
        <title>Extensive sampling of basidiomycete genomes demonstrates inadequacy of the white-rot/brown-rot paradigm for wood decay fungi.</title>
        <authorList>
            <person name="Riley R."/>
            <person name="Salamov A.A."/>
            <person name="Brown D.W."/>
            <person name="Nagy L.G."/>
            <person name="Floudas D."/>
            <person name="Held B.W."/>
            <person name="Levasseur A."/>
            <person name="Lombard V."/>
            <person name="Morin E."/>
            <person name="Otillar R."/>
            <person name="Lindquist E.A."/>
            <person name="Sun H."/>
            <person name="LaButti K.M."/>
            <person name="Schmutz J."/>
            <person name="Jabbour D."/>
            <person name="Luo H."/>
            <person name="Baker S.E."/>
            <person name="Pisabarro A.G."/>
            <person name="Walton J.D."/>
            <person name="Blanchette R.A."/>
            <person name="Henrissat B."/>
            <person name="Martin F."/>
            <person name="Cullen D."/>
            <person name="Hibbett D.S."/>
            <person name="Grigoriev I.V."/>
        </authorList>
    </citation>
    <scope>NUCLEOTIDE SEQUENCE [LARGE SCALE GENOMIC DNA]</scope>
    <source>
        <strain evidence="7">CBS 339.88</strain>
    </source>
</reference>
<dbReference type="HOGENOM" id="CLU_027660_0_0_1"/>
<evidence type="ECO:0000259" key="5">
    <source>
        <dbReference type="PROSITE" id="PS50865"/>
    </source>
</evidence>
<keyword evidence="7" id="KW-1185">Reference proteome</keyword>
<protein>
    <recommendedName>
        <fullName evidence="5">MYND-type domain-containing protein</fullName>
    </recommendedName>
</protein>
<keyword evidence="3" id="KW-0862">Zinc</keyword>
<accession>A0A067TT77</accession>
<dbReference type="PROSITE" id="PS50865">
    <property type="entry name" value="ZF_MYND_2"/>
    <property type="match status" value="1"/>
</dbReference>
<dbReference type="EMBL" id="KL142369">
    <property type="protein sequence ID" value="KDR83114.1"/>
    <property type="molecule type" value="Genomic_DNA"/>
</dbReference>
<evidence type="ECO:0000256" key="4">
    <source>
        <dbReference type="PROSITE-ProRule" id="PRU00134"/>
    </source>
</evidence>
<evidence type="ECO:0000256" key="3">
    <source>
        <dbReference type="ARBA" id="ARBA00022833"/>
    </source>
</evidence>
<evidence type="ECO:0000313" key="7">
    <source>
        <dbReference type="Proteomes" id="UP000027222"/>
    </source>
</evidence>
<dbReference type="AlphaFoldDB" id="A0A067TT77"/>
<dbReference type="OrthoDB" id="3040823at2759"/>
<dbReference type="Pfam" id="PF01753">
    <property type="entry name" value="zf-MYND"/>
    <property type="match status" value="1"/>
</dbReference>
<evidence type="ECO:0000256" key="1">
    <source>
        <dbReference type="ARBA" id="ARBA00022723"/>
    </source>
</evidence>
<keyword evidence="1" id="KW-0479">Metal-binding</keyword>
<organism evidence="6 7">
    <name type="scientific">Galerina marginata (strain CBS 339.88)</name>
    <dbReference type="NCBI Taxonomy" id="685588"/>
    <lineage>
        <taxon>Eukaryota</taxon>
        <taxon>Fungi</taxon>
        <taxon>Dikarya</taxon>
        <taxon>Basidiomycota</taxon>
        <taxon>Agaricomycotina</taxon>
        <taxon>Agaricomycetes</taxon>
        <taxon>Agaricomycetidae</taxon>
        <taxon>Agaricales</taxon>
        <taxon>Agaricineae</taxon>
        <taxon>Strophariaceae</taxon>
        <taxon>Galerina</taxon>
    </lineage>
</organism>
<sequence>MQTDEFESRAMVKLQHNPRKVLDAARRGTKRELVELANLWLNMGPELLEMDLLSVFFAHLKPTLIPTVNPNNIASGLYNTPAADRAWVCLVALTKLGNIIAPLHPQVNLAKIETQVMQGWEGIYKWCLFMFTTRVAQNGADGTGNISPDIRRSTMDVLGGVLYSLSRSEKVRQVMVETEGSLELATRLWIVEDTGPVPTSLPIPTATAALDALLTIADWNPQFPEDENDEDPQKQEETVKLEVIGIARGKRVRAMLDRVVAAAGGSATNIVGLAVSRLRTATSNNAKMHEPRTALTLDLIGHLARTPDHALRLGFLSAGMTAFMAKLAVKIGGLLEGNARPQIGLGFMNPMPNGQSQAEGLQDALIASLGFLSNTLESTDGFSWVVKAIHAGLLQAWVSAARDMHRFSSREDAEMVLELLSTLVSRYLVYKSVVTAVDGAMKKLQDDPNEVWKDWKDPQAKAVWKNFIKLALERYRVGIELKEVKKYAATCDNVKCQKVDAKNTFMKCSSCSNTLYCSRECQTVAWKEGGHKIVCKLKQQELLEGKYQSISKGDSEYFHHLSTYDARHNRPYLRSFAASKYPELASNPAALVISIDYLKVPPKFSMHPLAEHDKYAHNISPEASANAEARNDELIQRARDHPGKFAIIQSKIANGQSMQSVNSMVTGVFWEKEGWAEDADLNVEPELTLEKAVDVEGPKKKPAAGKSKIKDVTEAELQMGRMALNDFLRSMGEPPAF</sequence>
<evidence type="ECO:0000313" key="6">
    <source>
        <dbReference type="EMBL" id="KDR83114.1"/>
    </source>
</evidence>
<dbReference type="STRING" id="685588.A0A067TT77"/>
<name>A0A067TT77_GALM3</name>
<gene>
    <name evidence="6" type="ORF">GALMADRAFT_263522</name>
</gene>
<dbReference type="Gene3D" id="6.10.140.2220">
    <property type="match status" value="1"/>
</dbReference>
<evidence type="ECO:0000256" key="2">
    <source>
        <dbReference type="ARBA" id="ARBA00022771"/>
    </source>
</evidence>
<feature type="domain" description="MYND-type" evidence="5">
    <location>
        <begin position="493"/>
        <end position="535"/>
    </location>
</feature>
<proteinExistence type="predicted"/>